<proteinExistence type="predicted"/>
<accession>A0A177DDS3</accession>
<dbReference type="AlphaFoldDB" id="A0A177DDS3"/>
<feature type="non-terminal residue" evidence="1">
    <location>
        <position position="103"/>
    </location>
</feature>
<protein>
    <submittedName>
        <fullName evidence="1">Uncharacterized protein</fullName>
    </submittedName>
</protein>
<evidence type="ECO:0000313" key="2">
    <source>
        <dbReference type="Proteomes" id="UP000077248"/>
    </source>
</evidence>
<dbReference type="GeneID" id="29111256"/>
<dbReference type="Proteomes" id="UP000077248">
    <property type="component" value="Unassembled WGS sequence"/>
</dbReference>
<dbReference type="KEGG" id="aalt:CC77DRAFT_1023437"/>
<dbReference type="RefSeq" id="XP_018382711.1">
    <property type="nucleotide sequence ID" value="XM_018525662.1"/>
</dbReference>
<dbReference type="VEuPathDB" id="FungiDB:CC77DRAFT_1023437"/>
<evidence type="ECO:0000313" key="1">
    <source>
        <dbReference type="EMBL" id="OAG17290.1"/>
    </source>
</evidence>
<dbReference type="EMBL" id="KV441487">
    <property type="protein sequence ID" value="OAG17290.1"/>
    <property type="molecule type" value="Genomic_DNA"/>
</dbReference>
<organism evidence="1 2">
    <name type="scientific">Alternaria alternata</name>
    <name type="common">Alternaria rot fungus</name>
    <name type="synonym">Torula alternata</name>
    <dbReference type="NCBI Taxonomy" id="5599"/>
    <lineage>
        <taxon>Eukaryota</taxon>
        <taxon>Fungi</taxon>
        <taxon>Dikarya</taxon>
        <taxon>Ascomycota</taxon>
        <taxon>Pezizomycotina</taxon>
        <taxon>Dothideomycetes</taxon>
        <taxon>Pleosporomycetidae</taxon>
        <taxon>Pleosporales</taxon>
        <taxon>Pleosporineae</taxon>
        <taxon>Pleosporaceae</taxon>
        <taxon>Alternaria</taxon>
        <taxon>Alternaria sect. Alternaria</taxon>
        <taxon>Alternaria alternata complex</taxon>
    </lineage>
</organism>
<gene>
    <name evidence="1" type="ORF">CC77DRAFT_1023437</name>
</gene>
<reference evidence="1 2" key="1">
    <citation type="submission" date="2016-05" db="EMBL/GenBank/DDBJ databases">
        <title>Comparative analysis of secretome profiles of manganese(II)-oxidizing ascomycete fungi.</title>
        <authorList>
            <consortium name="DOE Joint Genome Institute"/>
            <person name="Zeiner C.A."/>
            <person name="Purvine S.O."/>
            <person name="Zink E.M."/>
            <person name="Wu S."/>
            <person name="Pasa-Tolic L."/>
            <person name="Chaput D.L."/>
            <person name="Haridas S."/>
            <person name="Grigoriev I.V."/>
            <person name="Santelli C.M."/>
            <person name="Hansel C.M."/>
        </authorList>
    </citation>
    <scope>NUCLEOTIDE SEQUENCE [LARGE SCALE GENOMIC DNA]</scope>
    <source>
        <strain evidence="1 2">SRC1lrK2f</strain>
    </source>
</reference>
<sequence>MYEMNVFVSCVQLTSGLAHSHLYEAEGSSGREQTRSSGSPKYGHVDTCRAVSDGLTMHADQKGKFAISATTIGTCIRCLWRMAQLLSVSGRLMPTSRFDIILC</sequence>
<name>A0A177DDS3_ALTAL</name>
<keyword evidence="2" id="KW-1185">Reference proteome</keyword>